<dbReference type="InterPro" id="IPR015590">
    <property type="entry name" value="Aldehyde_DH_dom"/>
</dbReference>
<dbReference type="Gene3D" id="3.40.309.10">
    <property type="entry name" value="Aldehyde Dehydrogenase, Chain A, domain 2"/>
    <property type="match status" value="1"/>
</dbReference>
<proteinExistence type="inferred from homology"/>
<dbReference type="Proteomes" id="UP000295722">
    <property type="component" value="Unassembled WGS sequence"/>
</dbReference>
<dbReference type="GO" id="GO:0016620">
    <property type="term" value="F:oxidoreductase activity, acting on the aldehyde or oxo group of donors, NAD or NADP as acceptor"/>
    <property type="evidence" value="ECO:0007669"/>
    <property type="project" value="InterPro"/>
</dbReference>
<dbReference type="Gene3D" id="3.40.605.10">
    <property type="entry name" value="Aldehyde Dehydrogenase, Chain A, domain 1"/>
    <property type="match status" value="1"/>
</dbReference>
<evidence type="ECO:0000313" key="4">
    <source>
        <dbReference type="EMBL" id="TDG26050.1"/>
    </source>
</evidence>
<keyword evidence="5" id="KW-1185">Reference proteome</keyword>
<evidence type="ECO:0000256" key="1">
    <source>
        <dbReference type="ARBA" id="ARBA00009986"/>
    </source>
</evidence>
<evidence type="ECO:0000259" key="3">
    <source>
        <dbReference type="Pfam" id="PF00171"/>
    </source>
</evidence>
<reference evidence="4 5" key="1">
    <citation type="submission" date="2019-03" db="EMBL/GenBank/DDBJ databases">
        <title>Paraburkholderia sp. 4M-K11, isolated from subtropical forest soil.</title>
        <authorList>
            <person name="Gao Z.-H."/>
            <person name="Qiu L.-H."/>
        </authorList>
    </citation>
    <scope>NUCLEOTIDE SEQUENCE [LARGE SCALE GENOMIC DNA]</scope>
    <source>
        <strain evidence="4 5">4M-K11</strain>
    </source>
</reference>
<dbReference type="InterPro" id="IPR016162">
    <property type="entry name" value="Ald_DH_N"/>
</dbReference>
<dbReference type="AlphaFoldDB" id="A0A4R5MGZ2"/>
<dbReference type="InterPro" id="IPR050740">
    <property type="entry name" value="Aldehyde_DH_Superfamily"/>
</dbReference>
<dbReference type="PANTHER" id="PTHR43353">
    <property type="entry name" value="SUCCINATE-SEMIALDEHYDE DEHYDROGENASE, MITOCHONDRIAL"/>
    <property type="match status" value="1"/>
</dbReference>
<evidence type="ECO:0000256" key="2">
    <source>
        <dbReference type="ARBA" id="ARBA00023002"/>
    </source>
</evidence>
<comment type="caution">
    <text evidence="4">The sequence shown here is derived from an EMBL/GenBank/DDBJ whole genome shotgun (WGS) entry which is preliminary data.</text>
</comment>
<dbReference type="PANTHER" id="PTHR43353:SF5">
    <property type="entry name" value="SUCCINATE-SEMIALDEHYDE DEHYDROGENASE, MITOCHONDRIAL"/>
    <property type="match status" value="1"/>
</dbReference>
<keyword evidence="2" id="KW-0560">Oxidoreductase</keyword>
<feature type="domain" description="Aldehyde dehydrogenase" evidence="3">
    <location>
        <begin position="20"/>
        <end position="476"/>
    </location>
</feature>
<dbReference type="InterPro" id="IPR016161">
    <property type="entry name" value="Ald_DH/histidinol_DH"/>
</dbReference>
<dbReference type="CDD" id="cd07103">
    <property type="entry name" value="ALDH_F5_SSADH_GabD"/>
    <property type="match status" value="1"/>
</dbReference>
<gene>
    <name evidence="4" type="ORF">EYW47_01425</name>
</gene>
<dbReference type="FunFam" id="3.40.309.10:FF:000009">
    <property type="entry name" value="Aldehyde dehydrogenase A"/>
    <property type="match status" value="1"/>
</dbReference>
<accession>A0A4R5MGZ2</accession>
<name>A0A4R5MGZ2_9BURK</name>
<protein>
    <submittedName>
        <fullName evidence="4">NAD-dependent succinate-semialdehyde dehydrogenase</fullName>
    </submittedName>
</protein>
<evidence type="ECO:0000313" key="5">
    <source>
        <dbReference type="Proteomes" id="UP000295722"/>
    </source>
</evidence>
<comment type="similarity">
    <text evidence="1">Belongs to the aldehyde dehydrogenase family.</text>
</comment>
<dbReference type="FunFam" id="3.40.605.10:FF:000033">
    <property type="entry name" value="NAD-dependent succinate-semialdehyde dehydrogenase"/>
    <property type="match status" value="1"/>
</dbReference>
<dbReference type="Pfam" id="PF00171">
    <property type="entry name" value="Aldedh"/>
    <property type="match status" value="1"/>
</dbReference>
<dbReference type="EMBL" id="SMRP01000001">
    <property type="protein sequence ID" value="TDG26050.1"/>
    <property type="molecule type" value="Genomic_DNA"/>
</dbReference>
<dbReference type="SUPFAM" id="SSF53720">
    <property type="entry name" value="ALDH-like"/>
    <property type="match status" value="1"/>
</dbReference>
<dbReference type="OrthoDB" id="6187633at2"/>
<sequence>MSSSVKPYPDTQIYVDGAWRAGAKTIAVVDPATEAEIGRLSLASEQDLSDAAEAAARAFSAWRKVSPLERSKLMRRAADLLRERAGEIAAIMTREQGKPLGEAKGETLAGADVIDWFAEEGRRTYGRVVPSRTDAVRQIVTREPVGPVACFTPWNFPLNQAVRKVSAALASGCTVVLKGPEETPASCAALVQVFVDAGLPQGALNLVFGVPSEVSSYLIAHPAIRKISFTGSTPVGKLLASKAGEHMKRATMELGGHAPAIVFADADIPRAAKLLAGAKFRNAGQVCISPTRFMIEDAAYDEFLEHFVAATKAIKVGNGLTEGVQMGPLANDRRLAAMERLVADAREHGAKVLTGGERVGREGYFFAPTVLTDVPLSARIMNEEPFGPLAPVARFSRYEDAVAEANRLPYGLAAYAYTRSSATSAALSEDIETGMLSINHHGLALPEVPFGGVKDSGYGSEGGTEAMEAYLVTKFVTEHR</sequence>
<dbReference type="InterPro" id="IPR016163">
    <property type="entry name" value="Ald_DH_C"/>
</dbReference>
<organism evidence="4 5">
    <name type="scientific">Paraburkholderia silviterrae</name>
    <dbReference type="NCBI Taxonomy" id="2528715"/>
    <lineage>
        <taxon>Bacteria</taxon>
        <taxon>Pseudomonadati</taxon>
        <taxon>Pseudomonadota</taxon>
        <taxon>Betaproteobacteria</taxon>
        <taxon>Burkholderiales</taxon>
        <taxon>Burkholderiaceae</taxon>
        <taxon>Paraburkholderia</taxon>
    </lineage>
</organism>
<dbReference type="RefSeq" id="WP_133193103.1">
    <property type="nucleotide sequence ID" value="NZ_JBHUCW010000001.1"/>
</dbReference>